<reference evidence="2 3" key="1">
    <citation type="submission" date="2019-04" db="EMBL/GenBank/DDBJ databases">
        <title>Three New Species of Nocardioides, Nocardioides euryhalodurans sp. nov., Nocardioides seonyuensis sp. nov. and Nocardioides eburneoflavus sp. nov. Isolated from Soil.</title>
        <authorList>
            <person name="Roh S.G."/>
            <person name="Lee C."/>
            <person name="Kim M.-K."/>
            <person name="Kim S.B."/>
        </authorList>
    </citation>
    <scope>NUCLEOTIDE SEQUENCE [LARGE SCALE GENOMIC DNA]</scope>
    <source>
        <strain evidence="2 3">MMS17-SY213</strain>
    </source>
</reference>
<dbReference type="InterPro" id="IPR005303">
    <property type="entry name" value="MOCOS_middle"/>
</dbReference>
<dbReference type="PROSITE" id="PS51340">
    <property type="entry name" value="MOSC"/>
    <property type="match status" value="1"/>
</dbReference>
<feature type="domain" description="MOSC" evidence="1">
    <location>
        <begin position="97"/>
        <end position="252"/>
    </location>
</feature>
<dbReference type="RefSeq" id="WP_135838435.1">
    <property type="nucleotide sequence ID" value="NZ_SRRO01000001.1"/>
</dbReference>
<dbReference type="GO" id="GO:0003824">
    <property type="term" value="F:catalytic activity"/>
    <property type="evidence" value="ECO:0007669"/>
    <property type="project" value="InterPro"/>
</dbReference>
<dbReference type="Pfam" id="PF03473">
    <property type="entry name" value="MOSC"/>
    <property type="match status" value="1"/>
</dbReference>
<dbReference type="SUPFAM" id="SSF50800">
    <property type="entry name" value="PK beta-barrel domain-like"/>
    <property type="match status" value="1"/>
</dbReference>
<gene>
    <name evidence="2" type="ORF">EXE59_08020</name>
</gene>
<comment type="caution">
    <text evidence="2">The sequence shown here is derived from an EMBL/GenBank/DDBJ whole genome shotgun (WGS) entry which is preliminary data.</text>
</comment>
<organism evidence="2 3">
    <name type="scientific">Nocardioides eburneiflavus</name>
    <dbReference type="NCBI Taxonomy" id="2518372"/>
    <lineage>
        <taxon>Bacteria</taxon>
        <taxon>Bacillati</taxon>
        <taxon>Actinomycetota</taxon>
        <taxon>Actinomycetes</taxon>
        <taxon>Propionibacteriales</taxon>
        <taxon>Nocardioidaceae</taxon>
        <taxon>Nocardioides</taxon>
    </lineage>
</organism>
<dbReference type="AlphaFoldDB" id="A0A4Z1CJC9"/>
<dbReference type="GO" id="GO:0030151">
    <property type="term" value="F:molybdenum ion binding"/>
    <property type="evidence" value="ECO:0007669"/>
    <property type="project" value="InterPro"/>
</dbReference>
<protein>
    <submittedName>
        <fullName evidence="2">MOSC domain-containing protein</fullName>
    </submittedName>
</protein>
<sequence>MPATLVVRRAGYAPVKGTRHLDLDRIVLDEQGAVGDRAWCLVDTTRARVLRTVQHPSLIGVVARTHGDELELTLPTGEAVSAPAPASGEELTCDYWGRAVGLALTDGPHAELLSGWLGKPVRLAAAPRGGVVYADPVTVVGTASLRDLAARLGREELAAQAARFRATLVVETDEPWVEDSWAGQEHAVGEAILRVGGPIPRCAVIDHHPVTGEKDVRLLTALVRDRPTNSAGEPMFGVFATCVRPGRVDVRR</sequence>
<dbReference type="InterPro" id="IPR011037">
    <property type="entry name" value="Pyrv_Knase-like_insert_dom_sf"/>
</dbReference>
<proteinExistence type="predicted"/>
<keyword evidence="3" id="KW-1185">Reference proteome</keyword>
<dbReference type="Proteomes" id="UP000297496">
    <property type="component" value="Unassembled WGS sequence"/>
</dbReference>
<evidence type="ECO:0000313" key="2">
    <source>
        <dbReference type="EMBL" id="TGN63903.1"/>
    </source>
</evidence>
<dbReference type="EMBL" id="SRRO01000001">
    <property type="protein sequence ID" value="TGN63903.1"/>
    <property type="molecule type" value="Genomic_DNA"/>
</dbReference>
<dbReference type="InterPro" id="IPR005302">
    <property type="entry name" value="MoCF_Sase_C"/>
</dbReference>
<evidence type="ECO:0000313" key="3">
    <source>
        <dbReference type="Proteomes" id="UP000297496"/>
    </source>
</evidence>
<name>A0A4Z1CJC9_9ACTN</name>
<dbReference type="OrthoDB" id="9793178at2"/>
<dbReference type="GO" id="GO:0030170">
    <property type="term" value="F:pyridoxal phosphate binding"/>
    <property type="evidence" value="ECO:0007669"/>
    <property type="project" value="InterPro"/>
</dbReference>
<evidence type="ECO:0000259" key="1">
    <source>
        <dbReference type="PROSITE" id="PS51340"/>
    </source>
</evidence>
<accession>A0A4Z1CJC9</accession>
<dbReference type="Pfam" id="PF03476">
    <property type="entry name" value="MOSC_N"/>
    <property type="match status" value="1"/>
</dbReference>